<evidence type="ECO:0000259" key="3">
    <source>
        <dbReference type="PROSITE" id="PS50043"/>
    </source>
</evidence>
<dbReference type="InterPro" id="IPR011990">
    <property type="entry name" value="TPR-like_helical_dom_sf"/>
</dbReference>
<dbReference type="GO" id="GO:0004016">
    <property type="term" value="F:adenylate cyclase activity"/>
    <property type="evidence" value="ECO:0007669"/>
    <property type="project" value="TreeGrafter"/>
</dbReference>
<dbReference type="SUPFAM" id="SSF52540">
    <property type="entry name" value="P-loop containing nucleoside triphosphate hydrolases"/>
    <property type="match status" value="1"/>
</dbReference>
<keyword evidence="5" id="KW-1185">Reference proteome</keyword>
<dbReference type="Pfam" id="PF00196">
    <property type="entry name" value="GerE"/>
    <property type="match status" value="1"/>
</dbReference>
<dbReference type="EMBL" id="FNCF01000001">
    <property type="protein sequence ID" value="SDF55459.1"/>
    <property type="molecule type" value="Genomic_DNA"/>
</dbReference>
<dbReference type="PROSITE" id="PS50043">
    <property type="entry name" value="HTH_LUXR_2"/>
    <property type="match status" value="1"/>
</dbReference>
<dbReference type="InterPro" id="IPR000792">
    <property type="entry name" value="Tscrpt_reg_LuxR_C"/>
</dbReference>
<dbReference type="AlphaFoldDB" id="A0A1G7M2Q8"/>
<dbReference type="Proteomes" id="UP000198863">
    <property type="component" value="Unassembled WGS sequence"/>
</dbReference>
<evidence type="ECO:0000313" key="5">
    <source>
        <dbReference type="Proteomes" id="UP000198863"/>
    </source>
</evidence>
<dbReference type="PANTHER" id="PTHR16305:SF35">
    <property type="entry name" value="TRANSCRIPTIONAL ACTIVATOR DOMAIN"/>
    <property type="match status" value="1"/>
</dbReference>
<evidence type="ECO:0000313" key="4">
    <source>
        <dbReference type="EMBL" id="SDF55459.1"/>
    </source>
</evidence>
<dbReference type="GO" id="GO:0005737">
    <property type="term" value="C:cytoplasm"/>
    <property type="evidence" value="ECO:0007669"/>
    <property type="project" value="TreeGrafter"/>
</dbReference>
<dbReference type="GO" id="GO:0005524">
    <property type="term" value="F:ATP binding"/>
    <property type="evidence" value="ECO:0007669"/>
    <property type="project" value="UniProtKB-KW"/>
</dbReference>
<dbReference type="SUPFAM" id="SSF46894">
    <property type="entry name" value="C-terminal effector domain of the bipartite response regulators"/>
    <property type="match status" value="1"/>
</dbReference>
<dbReference type="Gene3D" id="1.10.10.10">
    <property type="entry name" value="Winged helix-like DNA-binding domain superfamily/Winged helix DNA-binding domain"/>
    <property type="match status" value="1"/>
</dbReference>
<dbReference type="SUPFAM" id="SSF48452">
    <property type="entry name" value="TPR-like"/>
    <property type="match status" value="1"/>
</dbReference>
<dbReference type="InterPro" id="IPR041664">
    <property type="entry name" value="AAA_16"/>
</dbReference>
<proteinExistence type="predicted"/>
<dbReference type="CDD" id="cd06170">
    <property type="entry name" value="LuxR_C_like"/>
    <property type="match status" value="1"/>
</dbReference>
<dbReference type="InterPro" id="IPR027417">
    <property type="entry name" value="P-loop_NTPase"/>
</dbReference>
<dbReference type="PROSITE" id="PS00622">
    <property type="entry name" value="HTH_LUXR_1"/>
    <property type="match status" value="1"/>
</dbReference>
<dbReference type="SMART" id="SM00421">
    <property type="entry name" value="HTH_LUXR"/>
    <property type="match status" value="1"/>
</dbReference>
<dbReference type="PANTHER" id="PTHR16305">
    <property type="entry name" value="TESTICULAR SOLUBLE ADENYLYL CYCLASE"/>
    <property type="match status" value="1"/>
</dbReference>
<dbReference type="Gene3D" id="1.25.40.10">
    <property type="entry name" value="Tetratricopeptide repeat domain"/>
    <property type="match status" value="1"/>
</dbReference>
<name>A0A1G7M2Q8_9ACTN</name>
<feature type="domain" description="HTH luxR-type" evidence="3">
    <location>
        <begin position="905"/>
        <end position="970"/>
    </location>
</feature>
<accession>A0A1G7M2Q8</accession>
<protein>
    <submittedName>
        <fullName evidence="4">Regulatory protein, luxR family</fullName>
    </submittedName>
</protein>
<dbReference type="InterPro" id="IPR016032">
    <property type="entry name" value="Sig_transdc_resp-reg_C-effctor"/>
</dbReference>
<dbReference type="PRINTS" id="PR00038">
    <property type="entry name" value="HTHLUXR"/>
</dbReference>
<organism evidence="4 5">
    <name type="scientific">Klenkia brasiliensis</name>
    <dbReference type="NCBI Taxonomy" id="333142"/>
    <lineage>
        <taxon>Bacteria</taxon>
        <taxon>Bacillati</taxon>
        <taxon>Actinomycetota</taxon>
        <taxon>Actinomycetes</taxon>
        <taxon>Geodermatophilales</taxon>
        <taxon>Geodermatophilaceae</taxon>
        <taxon>Klenkia</taxon>
    </lineage>
</organism>
<dbReference type="Pfam" id="PF13191">
    <property type="entry name" value="AAA_16"/>
    <property type="match status" value="1"/>
</dbReference>
<keyword evidence="1" id="KW-0547">Nucleotide-binding</keyword>
<dbReference type="GO" id="GO:0006355">
    <property type="term" value="P:regulation of DNA-templated transcription"/>
    <property type="evidence" value="ECO:0007669"/>
    <property type="project" value="InterPro"/>
</dbReference>
<sequence length="973" mass="102062">MSEGRATIPDVPQWVEVPLVGRADELARLTEHVERARAGRPSAVLVAGDAGVGKSRLLAAVEDVARDRGMRVLTGHCLDLGDVGLPYLPFVDLLRPLREELPAGHPALVPLLGAPGDAPAEGGRLPLFEAVAALLGELAARQPLLVVLEDLHWADRSSRDLLRYLLTRLVAEPVLVLASYRSDDLHRRHPLRPLLAELVRLPGVERLDLPPLPDPDLAALVRAVAAGAGGVPERLVDDVVARAEGNAFYAEELLAAGSRGGELPWALSEVLLARVEELGPAAQQVLRVAAVVGRRVRHDLLAAVAGLPDADLDAALAEAVHRHVLVVDPDGRLRFRHALLREAVLADLLPGERTRVHAAVAARLRADGTGTAAELAHHARESNDLPGAFTAALTAAGEATAVGAPAEALQQLEAALTLWPAVPDRHAGVPDGEVGLLLRAATAARAAGELHRGIALLRSARDLAPADPYLAGRVQYTLAQALVRVDDLAGAEAASAAALELVPAQPLTADRVWATATRARTAWSVDGDPEVARAAALEALAGAEQLGLESAWSDTMISLARMTDEGDPAARTADLVEALQRARRAGDLDVELRAAFNLATIAYESGDLAATVAHAGPALARAAALGAGWSFYAAELRYLQVLAQLHAGHWDAALATADELARVPDTAAHVRVAGLHVAIGRGADVREQVDQAWAVGDRLGHAALVLTAGSAAVELAGWRADPTASVAAVERTVRRLREIWPLDFLVAVRLVAVALGPVADAAVAARVAGDEETARRWTAAGERVLGPAREAQALFAEHVGEVDVEGRAWALRLDAEVARLHGADDAASWARVGAAFGPQQVWERARCRWREGAALLAAGDRDGAAGRLRAAHEVAVALGAGPLRARLEALARRGRLDLGPAGARPADPAAVFTPREAEVLGRVAAGLTNRQIGAELFISEKTVSVHLSRVLAKLDVSGRTEAVAVAAERGLLP</sequence>
<evidence type="ECO:0000256" key="1">
    <source>
        <dbReference type="ARBA" id="ARBA00022741"/>
    </source>
</evidence>
<dbReference type="InterPro" id="IPR036388">
    <property type="entry name" value="WH-like_DNA-bd_sf"/>
</dbReference>
<gene>
    <name evidence="4" type="ORF">SAMN05660324_0463</name>
</gene>
<keyword evidence="2" id="KW-0067">ATP-binding</keyword>
<reference evidence="5" key="1">
    <citation type="submission" date="2016-10" db="EMBL/GenBank/DDBJ databases">
        <authorList>
            <person name="Varghese N."/>
            <person name="Submissions S."/>
        </authorList>
    </citation>
    <scope>NUCLEOTIDE SEQUENCE [LARGE SCALE GENOMIC DNA]</scope>
    <source>
        <strain evidence="5">DSM 44526</strain>
    </source>
</reference>
<evidence type="ECO:0000256" key="2">
    <source>
        <dbReference type="ARBA" id="ARBA00022840"/>
    </source>
</evidence>
<dbReference type="GO" id="GO:0003677">
    <property type="term" value="F:DNA binding"/>
    <property type="evidence" value="ECO:0007669"/>
    <property type="project" value="InterPro"/>
</dbReference>